<name>A0A4C1W6L3_EUMVA</name>
<feature type="region of interest" description="Disordered" evidence="1">
    <location>
        <begin position="1"/>
        <end position="22"/>
    </location>
</feature>
<gene>
    <name evidence="2" type="ORF">EVAR_76112_1</name>
</gene>
<evidence type="ECO:0000313" key="3">
    <source>
        <dbReference type="Proteomes" id="UP000299102"/>
    </source>
</evidence>
<dbReference type="OrthoDB" id="10065625at2759"/>
<comment type="caution">
    <text evidence="2">The sequence shown here is derived from an EMBL/GenBank/DDBJ whole genome shotgun (WGS) entry which is preliminary data.</text>
</comment>
<dbReference type="Proteomes" id="UP000299102">
    <property type="component" value="Unassembled WGS sequence"/>
</dbReference>
<reference evidence="2 3" key="1">
    <citation type="journal article" date="2019" name="Commun. Biol.">
        <title>The bagworm genome reveals a unique fibroin gene that provides high tensile strength.</title>
        <authorList>
            <person name="Kono N."/>
            <person name="Nakamura H."/>
            <person name="Ohtoshi R."/>
            <person name="Tomita M."/>
            <person name="Numata K."/>
            <person name="Arakawa K."/>
        </authorList>
    </citation>
    <scope>NUCLEOTIDE SEQUENCE [LARGE SCALE GENOMIC DNA]</scope>
</reference>
<evidence type="ECO:0000313" key="2">
    <source>
        <dbReference type="EMBL" id="GBP45804.1"/>
    </source>
</evidence>
<organism evidence="2 3">
    <name type="scientific">Eumeta variegata</name>
    <name type="common">Bagworm moth</name>
    <name type="synonym">Eumeta japonica</name>
    <dbReference type="NCBI Taxonomy" id="151549"/>
    <lineage>
        <taxon>Eukaryota</taxon>
        <taxon>Metazoa</taxon>
        <taxon>Ecdysozoa</taxon>
        <taxon>Arthropoda</taxon>
        <taxon>Hexapoda</taxon>
        <taxon>Insecta</taxon>
        <taxon>Pterygota</taxon>
        <taxon>Neoptera</taxon>
        <taxon>Endopterygota</taxon>
        <taxon>Lepidoptera</taxon>
        <taxon>Glossata</taxon>
        <taxon>Ditrysia</taxon>
        <taxon>Tineoidea</taxon>
        <taxon>Psychidae</taxon>
        <taxon>Oiketicinae</taxon>
        <taxon>Eumeta</taxon>
    </lineage>
</organism>
<dbReference type="AlphaFoldDB" id="A0A4C1W6L3"/>
<proteinExistence type="predicted"/>
<evidence type="ECO:0000256" key="1">
    <source>
        <dbReference type="SAM" id="MobiDB-lite"/>
    </source>
</evidence>
<keyword evidence="3" id="KW-1185">Reference proteome</keyword>
<accession>A0A4C1W6L3</accession>
<feature type="region of interest" description="Disordered" evidence="1">
    <location>
        <begin position="455"/>
        <end position="481"/>
    </location>
</feature>
<dbReference type="EMBL" id="BGZK01000471">
    <property type="protein sequence ID" value="GBP45804.1"/>
    <property type="molecule type" value="Genomic_DNA"/>
</dbReference>
<sequence>MASSKVTRSATRHPPSFPEEAEHGCERCASILLVHLEKSIIGGSSTRGTQSFSLLITQDPPTEHRQYRQSQSRSESPQKCGHRPDGILDNDSPTNKTRLFNSSDGASSHNGGVHCGDKVKKRLTKRSRKRSHFCPLQSNFPIFRQSRPFEPSGTKNGTQNIAFKRTTYLRAATCDNAVVDSTAESFATTRDTSGSSIDPNAAPDFIDTGLPAAGAAQITVRATDGGHTCYHGWPGSSSSSATSLLHVPGAHQETAKAIFRLPNRKDPESDGIPTVAIKQLSRKAMVAVTKLFNRILRTGHCHPEGGQRTPTRQQFVFHWTLNNALAGTSSALHGRRAQSGSPHRTNLFDFEKAFDRAWRIVAQITSEHPDPACARTESSFVPEVRDFFAAVEAISNRRPMRAGVPQGSCPSPSLYAVFTDDFPKLAGQLSNWEERRGRIMHDDSDYLASPCRADSVAASKGPRPTVRLDGQMPSRSKRDEDGRLIDRPTAYHATEAETRGLKWNGKPGCHISAHRLIAPCMAAQVEHVTHLSRAARIMLCLVLRSHLPPESYSIRTTSVHGLRTQHQHSTYFVPYHIEEDLSPAEHRPTDDRGSRTDILNDEIAHDLCIETIEEFSILLGGCMTSQVRTP</sequence>
<protein>
    <submittedName>
        <fullName evidence="2">Uncharacterized protein</fullName>
    </submittedName>
</protein>
<feature type="compositionally biased region" description="Polar residues" evidence="1">
    <location>
        <begin position="91"/>
        <end position="110"/>
    </location>
</feature>
<feature type="region of interest" description="Disordered" evidence="1">
    <location>
        <begin position="57"/>
        <end position="119"/>
    </location>
</feature>